<dbReference type="EMBL" id="JAIQCJ010001354">
    <property type="protein sequence ID" value="KAJ8790541.1"/>
    <property type="molecule type" value="Genomic_DNA"/>
</dbReference>
<feature type="signal peptide" evidence="2">
    <location>
        <begin position="1"/>
        <end position="22"/>
    </location>
</feature>
<feature type="region of interest" description="Disordered" evidence="1">
    <location>
        <begin position="21"/>
        <end position="40"/>
    </location>
</feature>
<protein>
    <submittedName>
        <fullName evidence="3">Uncharacterized protein</fullName>
    </submittedName>
</protein>
<feature type="region of interest" description="Disordered" evidence="1">
    <location>
        <begin position="86"/>
        <end position="189"/>
    </location>
</feature>
<keyword evidence="2" id="KW-0732">Signal</keyword>
<comment type="caution">
    <text evidence="3">The sequence shown here is derived from an EMBL/GenBank/DDBJ whole genome shotgun (WGS) entry which is preliminary data.</text>
</comment>
<feature type="compositionally biased region" description="Basic and acidic residues" evidence="1">
    <location>
        <begin position="89"/>
        <end position="122"/>
    </location>
</feature>
<gene>
    <name evidence="3" type="ORF">J1605_004514</name>
</gene>
<name>A0AB34HCM2_ESCRO</name>
<organism evidence="3 4">
    <name type="scientific">Eschrichtius robustus</name>
    <name type="common">California gray whale</name>
    <name type="synonym">Eschrichtius gibbosus</name>
    <dbReference type="NCBI Taxonomy" id="9764"/>
    <lineage>
        <taxon>Eukaryota</taxon>
        <taxon>Metazoa</taxon>
        <taxon>Chordata</taxon>
        <taxon>Craniata</taxon>
        <taxon>Vertebrata</taxon>
        <taxon>Euteleostomi</taxon>
        <taxon>Mammalia</taxon>
        <taxon>Eutheria</taxon>
        <taxon>Laurasiatheria</taxon>
        <taxon>Artiodactyla</taxon>
        <taxon>Whippomorpha</taxon>
        <taxon>Cetacea</taxon>
        <taxon>Mysticeti</taxon>
        <taxon>Eschrichtiidae</taxon>
        <taxon>Eschrichtius</taxon>
    </lineage>
</organism>
<evidence type="ECO:0000313" key="4">
    <source>
        <dbReference type="Proteomes" id="UP001159641"/>
    </source>
</evidence>
<feature type="compositionally biased region" description="Low complexity" evidence="1">
    <location>
        <begin position="123"/>
        <end position="141"/>
    </location>
</feature>
<evidence type="ECO:0000256" key="1">
    <source>
        <dbReference type="SAM" id="MobiDB-lite"/>
    </source>
</evidence>
<feature type="chain" id="PRO_5044289409" evidence="2">
    <location>
        <begin position="23"/>
        <end position="189"/>
    </location>
</feature>
<keyword evidence="4" id="KW-1185">Reference proteome</keyword>
<dbReference type="AlphaFoldDB" id="A0AB34HCM2"/>
<accession>A0AB34HCM2</accession>
<proteinExistence type="predicted"/>
<reference evidence="3 4" key="1">
    <citation type="submission" date="2022-11" db="EMBL/GenBank/DDBJ databases">
        <title>Whole genome sequence of Eschrichtius robustus ER-17-0199.</title>
        <authorList>
            <person name="Bruniche-Olsen A."/>
            <person name="Black A.N."/>
            <person name="Fields C.J."/>
            <person name="Walden K."/>
            <person name="Dewoody J.A."/>
        </authorList>
    </citation>
    <scope>NUCLEOTIDE SEQUENCE [LARGE SCALE GENOMIC DNA]</scope>
    <source>
        <strain evidence="3">ER-17-0199</strain>
        <tissue evidence="3">Blubber</tissue>
    </source>
</reference>
<evidence type="ECO:0000256" key="2">
    <source>
        <dbReference type="SAM" id="SignalP"/>
    </source>
</evidence>
<evidence type="ECO:0000313" key="3">
    <source>
        <dbReference type="EMBL" id="KAJ8790541.1"/>
    </source>
</evidence>
<sequence length="189" mass="19836">MKFPVRTLSIAVLCSAHGSGLGGVQQAHGEPAPSTTWGSAGWAWARRSPSVGVLRKMGVRGTWQQAASSVVTLFFLSPYFPVFNGSSRSSREKEPVQKHKSKEATPAKEKHSDPRADGRREQASASHPPAAPSAGSSARGLPAHHHPPLHRSAQDLRKQVKPSPAAGGPGSGPEGAGPPARCHRRVSSS</sequence>
<dbReference type="Proteomes" id="UP001159641">
    <property type="component" value="Unassembled WGS sequence"/>
</dbReference>